<keyword evidence="3" id="KW-1185">Reference proteome</keyword>
<feature type="region of interest" description="Disordered" evidence="1">
    <location>
        <begin position="61"/>
        <end position="86"/>
    </location>
</feature>
<proteinExistence type="predicted"/>
<dbReference type="Proteomes" id="UP000245250">
    <property type="component" value="Chromosome"/>
</dbReference>
<reference evidence="2 3" key="1">
    <citation type="submission" date="2018-05" db="EMBL/GenBank/DDBJ databases">
        <title>Genome sequencing of Flavobacterium sp. HYN0056.</title>
        <authorList>
            <person name="Yi H."/>
            <person name="Baek C."/>
        </authorList>
    </citation>
    <scope>NUCLEOTIDE SEQUENCE [LARGE SCALE GENOMIC DNA]</scope>
    <source>
        <strain evidence="2 3">HYN0056</strain>
    </source>
</reference>
<protein>
    <submittedName>
        <fullName evidence="2">Uncharacterized protein</fullName>
    </submittedName>
</protein>
<dbReference type="EMBL" id="CP029255">
    <property type="protein sequence ID" value="AWK04314.1"/>
    <property type="molecule type" value="Genomic_DNA"/>
</dbReference>
<accession>A0A2S1YJQ9</accession>
<evidence type="ECO:0000256" key="1">
    <source>
        <dbReference type="SAM" id="MobiDB-lite"/>
    </source>
</evidence>
<evidence type="ECO:0000313" key="2">
    <source>
        <dbReference type="EMBL" id="AWK04314.1"/>
    </source>
</evidence>
<evidence type="ECO:0000313" key="3">
    <source>
        <dbReference type="Proteomes" id="UP000245250"/>
    </source>
</evidence>
<organism evidence="2 3">
    <name type="scientific">Flavobacterium crocinum</name>
    <dbReference type="NCBI Taxonomy" id="2183896"/>
    <lineage>
        <taxon>Bacteria</taxon>
        <taxon>Pseudomonadati</taxon>
        <taxon>Bacteroidota</taxon>
        <taxon>Flavobacteriia</taxon>
        <taxon>Flavobacteriales</taxon>
        <taxon>Flavobacteriaceae</taxon>
        <taxon>Flavobacterium</taxon>
    </lineage>
</organism>
<gene>
    <name evidence="2" type="ORF">HYN56_08720</name>
</gene>
<name>A0A2S1YJQ9_9FLAO</name>
<dbReference type="KEGG" id="fcr:HYN56_08720"/>
<dbReference type="AlphaFoldDB" id="A0A2S1YJQ9"/>
<sequence length="447" mass="50197">MSAQNSETDGGFDWDGMNELDNLDLWADNGGYDDSWDHASLYWDTEPNDYGSNYDDYYEPYDWRDNNNNHNDQDTRRDQEPAKEPESKIVLTKTVLPGETHVQEVKVIRDPETSAEKKVIDLTVNGEKVGTITFSDPIIDVNGVDIYSKMTIEVFPECPIAITTITFDSPETSRYDDTKDSINGNLENAIVNLSLYKDYGIIDFTSPINEKENIVITGSTDAVPNYLKIKKDPCAVAKELNVIGANPVFKKAVQDIRDTPDFYKKEYSIPLGINNSSQIYAGEINSTGTLTGVEVKHYSVQNFFLDLHNHPSLFSHSPGDIYNRIVLSKMYPNYNGGIVLTDTEVYAAVVTDLAAAQNFASKYIIISTSDNKISYTESVQEEISSAWSKMDTYLTEGQTKAKQIVLSKYNAGITFFKQNNEGTFYPLITKQTKQPNGRVTYSLIPCI</sequence>